<dbReference type="AlphaFoldDB" id="A0A2K0U3B1"/>
<comment type="caution">
    <text evidence="2">The sequence shown here is derived from an EMBL/GenBank/DDBJ whole genome shotgun (WGS) entry which is preliminary data.</text>
</comment>
<dbReference type="Proteomes" id="UP000236290">
    <property type="component" value="Unassembled WGS sequence"/>
</dbReference>
<evidence type="ECO:0008006" key="4">
    <source>
        <dbReference type="Google" id="ProtNLM"/>
    </source>
</evidence>
<dbReference type="OrthoDB" id="40579at2759"/>
<dbReference type="EMBL" id="MTYI01000111">
    <property type="protein sequence ID" value="PNP52263.1"/>
    <property type="molecule type" value="Genomic_DNA"/>
</dbReference>
<proteinExistence type="predicted"/>
<evidence type="ECO:0000313" key="2">
    <source>
        <dbReference type="EMBL" id="PNP52263.1"/>
    </source>
</evidence>
<organism evidence="2 3">
    <name type="scientific">Trichoderma harzianum</name>
    <name type="common">Hypocrea lixii</name>
    <dbReference type="NCBI Taxonomy" id="5544"/>
    <lineage>
        <taxon>Eukaryota</taxon>
        <taxon>Fungi</taxon>
        <taxon>Dikarya</taxon>
        <taxon>Ascomycota</taxon>
        <taxon>Pezizomycotina</taxon>
        <taxon>Sordariomycetes</taxon>
        <taxon>Hypocreomycetidae</taxon>
        <taxon>Hypocreales</taxon>
        <taxon>Hypocreaceae</taxon>
        <taxon>Trichoderma</taxon>
    </lineage>
</organism>
<dbReference type="InterPro" id="IPR036047">
    <property type="entry name" value="F-box-like_dom_sf"/>
</dbReference>
<reference evidence="2 3" key="1">
    <citation type="submission" date="2017-02" db="EMBL/GenBank/DDBJ databases">
        <title>Genomes of Trichoderma spp. with biocontrol activity.</title>
        <authorList>
            <person name="Gardiner D."/>
            <person name="Kazan K."/>
            <person name="Vos C."/>
            <person name="Harvey P."/>
        </authorList>
    </citation>
    <scope>NUCLEOTIDE SEQUENCE [LARGE SCALE GENOMIC DNA]</scope>
    <source>
        <strain evidence="2 3">Tr1</strain>
    </source>
</reference>
<name>A0A2K0U3B1_TRIHA</name>
<accession>A0A2K0U3B1</accession>
<dbReference type="SUPFAM" id="SSF81383">
    <property type="entry name" value="F-box domain"/>
    <property type="match status" value="1"/>
</dbReference>
<sequence>MFDITQLPLTRYTGCQLCGVTFNINRIRTKSEPRSSAWGNSYTSKHNSREWVALSGGDAQECPDGSCVSVYRGRPPGELKFCLRLYEDDPDDASYAYESDEDDEPLEYDSNAEDDDGDEVIEEEIEASSSQSQESDAEEEYKWFFNPSGLNPQPEYDTEFLPLSAPYDDEGGAEDEDIGVDHHIMALPTARRYEHVAGPGCCNLRGYHGDRITLDEMIDCHTVQGLYKKTSDWTPSDDDMDFERESRNYHLTGLSDCMPPNGGDVKCAPIRGGADWFHASNLSDTWKDLFGWGTYVLPFHPTCFEIFIRISKQQMGRVSLDSLMKLESTASRSMFGERHPDIVDARNKGWKWACLLGTEYLAANPVFISGFREICDAAIFNTEDFDSRSSPFPERPDDRDVSAVQDDPFLKLPAELKHTIAWHLGSKDIASLRMASRAFYHLPMTLWHTLMIREMPWVYEAWCDDPTPYPWAMADASYLKQMREREEAYTAERTRRADVLKANEPDFYPIWEENEPKSPPLSPELEAQTRLFKEKKRAMAPVRLPRDRTNWYQLYTDIKANEDKLKGLRNRKRIWAAVGEIVQNVKKCWEAELVDINTPFAIMEVDG</sequence>
<evidence type="ECO:0000313" key="3">
    <source>
        <dbReference type="Proteomes" id="UP000236290"/>
    </source>
</evidence>
<evidence type="ECO:0000256" key="1">
    <source>
        <dbReference type="SAM" id="MobiDB-lite"/>
    </source>
</evidence>
<gene>
    <name evidence="2" type="ORF">THARTR1_07472</name>
</gene>
<feature type="region of interest" description="Disordered" evidence="1">
    <location>
        <begin position="97"/>
        <end position="117"/>
    </location>
</feature>
<protein>
    <recommendedName>
        <fullName evidence="4">F-box domain-containing protein</fullName>
    </recommendedName>
</protein>